<proteinExistence type="predicted"/>
<evidence type="ECO:0000313" key="2">
    <source>
        <dbReference type="Proteomes" id="UP001227828"/>
    </source>
</evidence>
<protein>
    <submittedName>
        <fullName evidence="1">Uncharacterized protein</fullName>
    </submittedName>
</protein>
<organism evidence="1 2">
    <name type="scientific">Drosophila-associated adintovirus 3</name>
    <dbReference type="NCBI Taxonomy" id="2744818"/>
    <lineage>
        <taxon>Viruses</taxon>
        <taxon>Varidnaviria</taxon>
        <taxon>Bamfordvirae</taxon>
        <taxon>Preplasmiviricota</taxon>
        <taxon>Polisuviricotina</taxon>
        <taxon>Polintoviricetes</taxon>
        <taxon>Orthopolintovirales</taxon>
        <taxon>Adintoviridae</taxon>
    </lineage>
</organism>
<evidence type="ECO:0000313" key="1">
    <source>
        <dbReference type="EMBL" id="QKS69582.1"/>
    </source>
</evidence>
<accession>A0A7D4VR54</accession>
<reference evidence="1" key="1">
    <citation type="journal article" date="2021" name="Virus Evol.">
        <title>The discovery, distribution and diversity of DNA viruses associated with Drosophila melanogaster in Europe.</title>
        <authorList>
            <person name="Wallace M.A."/>
            <person name="Coffman K.A."/>
            <person name="Gilbert C."/>
            <person name="Ravindran S."/>
            <person name="Albery G.F."/>
            <person name="Abbott J."/>
            <person name="Argyridou E."/>
            <person name="Bellosta P."/>
            <person name="Betancourt A.J."/>
            <person name="Colinet H."/>
            <person name="Eric K."/>
            <person name="Glaser-Schmitt A."/>
            <person name="Grath S."/>
            <person name="Jelic M."/>
            <person name="Kankare M."/>
            <person name="Kozeretska I."/>
            <person name="Loeschcke V."/>
            <person name="Montchamp-Moreau C."/>
            <person name="Ometto L."/>
            <person name="Onder B.S."/>
            <person name="Orengo D.J."/>
            <person name="Parsch J."/>
            <person name="Pascual M."/>
            <person name="Patenkovic A."/>
            <person name="Puerma E."/>
            <person name="Ritchie M.G."/>
            <person name="Rota-Stabelli O."/>
            <person name="Schou M.F."/>
            <person name="Serga S.V."/>
            <person name="Stamenkovic-Radak M."/>
            <person name="Tanaskovic M."/>
            <person name="Veselinovic M.S."/>
            <person name="Vieira J."/>
            <person name="Vieira C.P."/>
            <person name="Kapun M."/>
            <person name="Flatt T."/>
            <person name="Gonzalez J."/>
            <person name="Staubach F."/>
            <person name="Obbard D.J."/>
        </authorList>
    </citation>
    <scope>NUCLEOTIDE SEQUENCE</scope>
    <source>
        <strain evidence="1">AV-3/DK/Kar/16/4/Pool</strain>
    </source>
</reference>
<name>A0A7D4VR54_9VIRU</name>
<dbReference type="Proteomes" id="UP001227828">
    <property type="component" value="Segment"/>
</dbReference>
<dbReference type="EMBL" id="MT496849">
    <property type="protein sequence ID" value="QKS69582.1"/>
    <property type="molecule type" value="Genomic_DNA"/>
</dbReference>
<sequence length="465" mass="46927">MYPISVQDALPKQEIFVSKVNLCEGTKVVRSITATSELPTANVVEAIDGQTISPENVDVSGTLTLNIASLAPSSTQSTAAYLLSVDSSGKSQLMLPPTVATYLAGQTILPANVDVSGTLNLASLAGTTAQNLGIDTSGNVVIGTSGGSGGTMTSAEIVSALASQDLSLASLTIPSFSSALLNQNVIVDGTGKLSVGDSAGAMTNAEVVSKLVGGAVSSYSLTLTGLSSTSSTPRPMVVNGSGTVSAVDSSTIVTSANAVSALAGSTLSVANLTLTGVTASSGTQPLVVDTSGVVSAGTSSTSSSSSYLAFQSNVYVPSNATVAAAQASKIVTLSSSRINYGSTIATIDSTGQVIFSRTCNVTATVRINGYFANTDVSAIGAKLYYLSTALGQTTLTDTAVYAFSTEDYGGCDFTTMSCTLTSTRNFSTGDALRTLFYLPNAVTGTSNVTDIVYTFQEVAPYTQVG</sequence>